<gene>
    <name evidence="2" type="ORF">CN1A_74</name>
</gene>
<reference evidence="2 3" key="1">
    <citation type="journal article" date="2013" name="Genome Announc.">
        <title>Complete Genome of Clavibacter michiganensis subsp. sepedonicusis Siphophage CN1A.</title>
        <authorList>
            <person name="Kongari R.R."/>
            <person name="Yao G.W."/>
            <person name="Chamakura K.R."/>
            <person name="Kuty Everett G.F."/>
        </authorList>
    </citation>
    <scope>NUCLEOTIDE SEQUENCE [LARGE SCALE GENOMIC DNA]</scope>
</reference>
<accession>U5PXJ9</accession>
<dbReference type="InterPro" id="IPR044925">
    <property type="entry name" value="His-Me_finger_sf"/>
</dbReference>
<dbReference type="Gene3D" id="3.90.75.10">
    <property type="entry name" value="Homing Intron 3 (I-ppo) Encoded Endonuclease, Chain A"/>
    <property type="match status" value="1"/>
</dbReference>
<dbReference type="InterPro" id="IPR044930">
    <property type="entry name" value="Homing_endonuclease_His-Me"/>
</dbReference>
<evidence type="ECO:0000313" key="2">
    <source>
        <dbReference type="EMBL" id="AGY47183.1"/>
    </source>
</evidence>
<proteinExistence type="predicted"/>
<keyword evidence="2" id="KW-0378">Hydrolase</keyword>
<dbReference type="OrthoDB" id="21336at10239"/>
<dbReference type="EMBL" id="KF669650">
    <property type="protein sequence ID" value="AGY47183.1"/>
    <property type="molecule type" value="Genomic_DNA"/>
</dbReference>
<keyword evidence="2" id="KW-0255">Endonuclease</keyword>
<feature type="domain" description="HNH nuclease" evidence="1">
    <location>
        <begin position="56"/>
        <end position="102"/>
    </location>
</feature>
<protein>
    <submittedName>
        <fullName evidence="2">HNH endonuclease</fullName>
    </submittedName>
</protein>
<dbReference type="InterPro" id="IPR003615">
    <property type="entry name" value="HNH_nuc"/>
</dbReference>
<dbReference type="SUPFAM" id="SSF54060">
    <property type="entry name" value="His-Me finger endonucleases"/>
    <property type="match status" value="1"/>
</dbReference>
<dbReference type="GeneID" id="18506594"/>
<dbReference type="RefSeq" id="YP_009004286.1">
    <property type="nucleotide sequence ID" value="NC_023549.1"/>
</dbReference>
<keyword evidence="3" id="KW-1185">Reference proteome</keyword>
<dbReference type="Pfam" id="PF13392">
    <property type="entry name" value="HNH_3"/>
    <property type="match status" value="1"/>
</dbReference>
<dbReference type="GO" id="GO:0004519">
    <property type="term" value="F:endonuclease activity"/>
    <property type="evidence" value="ECO:0007669"/>
    <property type="project" value="UniProtKB-KW"/>
</dbReference>
<evidence type="ECO:0000259" key="1">
    <source>
        <dbReference type="Pfam" id="PF13392"/>
    </source>
</evidence>
<name>U5PXJ9_9CAUD</name>
<sequence length="154" mass="17572">MSKIGRKTRHMLGRPPIPLKDRFWAKVTKTDTCWLWTASKNSKGYGRIKVGKRYVAAHRVAYQMEVGPIPEGLQLDHVKARGYVNRHCVKPAHLEPVTARVNIARGNGIASQNARKTHCLRDHEFTKENTYLIGTRRQCKTCARLRASKKEAPK</sequence>
<evidence type="ECO:0000313" key="3">
    <source>
        <dbReference type="Proteomes" id="UP000017651"/>
    </source>
</evidence>
<keyword evidence="2" id="KW-0540">Nuclease</keyword>
<dbReference type="KEGG" id="vg:18506594"/>
<dbReference type="Proteomes" id="UP000017651">
    <property type="component" value="Segment"/>
</dbReference>
<organism evidence="2 3">
    <name type="scientific">Clavibacter phage CN1A</name>
    <dbReference type="NCBI Taxonomy" id="1406793"/>
    <lineage>
        <taxon>Viruses</taxon>
        <taxon>Duplodnaviria</taxon>
        <taxon>Heunggongvirae</taxon>
        <taxon>Uroviricota</taxon>
        <taxon>Caudoviricetes</taxon>
        <taxon>Cinunavirus</taxon>
        <taxon>Cinunavirus CN1A</taxon>
    </lineage>
</organism>